<evidence type="ECO:0000313" key="2">
    <source>
        <dbReference type="EMBL" id="QJP89378.1"/>
    </source>
</evidence>
<dbReference type="Pfam" id="PF00583">
    <property type="entry name" value="Acetyltransf_1"/>
    <property type="match status" value="1"/>
</dbReference>
<dbReference type="Gene3D" id="3.40.630.30">
    <property type="match status" value="1"/>
</dbReference>
<dbReference type="GeneID" id="937632"/>
<feature type="domain" description="N-acetyltransferase" evidence="1">
    <location>
        <begin position="3"/>
        <end position="152"/>
    </location>
</feature>
<gene>
    <name evidence="2" type="primary">bltD</name>
    <name evidence="2" type="ORF">HIR78_15650</name>
</gene>
<evidence type="ECO:0000259" key="1">
    <source>
        <dbReference type="PROSITE" id="PS51186"/>
    </source>
</evidence>
<dbReference type="SUPFAM" id="SSF55729">
    <property type="entry name" value="Acyl-CoA N-acyltransferases (Nat)"/>
    <property type="match status" value="1"/>
</dbReference>
<dbReference type="KEGG" id="bsu:BSU26600"/>
<keyword evidence="2" id="KW-0808">Transferase</keyword>
<protein>
    <submittedName>
        <fullName evidence="2">Spermine/spermidine acetyltransferase</fullName>
    </submittedName>
</protein>
<dbReference type="SMR" id="A0A6M4JNS4"/>
<accession>A0A6M4JNS4</accession>
<dbReference type="OrthoDB" id="9127144at2"/>
<reference evidence="2" key="1">
    <citation type="submission" date="2020-04" db="EMBL/GenBank/DDBJ databases">
        <title>Phage recombination drives evolution of spore-forming Bacilli.</title>
        <authorList>
            <person name="Dragos A."/>
            <person name="Kovacs A.T."/>
        </authorList>
    </citation>
    <scope>NUCLEOTIDE SEQUENCE</scope>
    <source>
        <strain evidence="2">168</strain>
    </source>
</reference>
<dbReference type="InterPro" id="IPR016181">
    <property type="entry name" value="Acyl_CoA_acyltransferase"/>
</dbReference>
<dbReference type="InterPro" id="IPR027455">
    <property type="entry name" value="Sper_AcTfrase_N"/>
</dbReference>
<dbReference type="GO" id="GO:0016747">
    <property type="term" value="F:acyltransferase activity, transferring groups other than amino-acyl groups"/>
    <property type="evidence" value="ECO:0007669"/>
    <property type="project" value="InterPro"/>
</dbReference>
<dbReference type="EMBL" id="CP052842">
    <property type="protein sequence ID" value="QJP89378.1"/>
    <property type="molecule type" value="Genomic_DNA"/>
</dbReference>
<sequence>MSINIKAVTDDNRAAILDLHVSQNQLSYIESTKVCLEDAKECHYYKPVGLYYEGDLVGFAMYGLFPEYDEDNKNGRVWLDRFFIDERYQGKGLGKKMLKALIQHLAELYKCKRIYLSIFENNIHAIRLYQRFGFQFNGELDFNGEKVMVKEL</sequence>
<proteinExistence type="predicted"/>
<dbReference type="CDD" id="cd04301">
    <property type="entry name" value="NAT_SF"/>
    <property type="match status" value="1"/>
</dbReference>
<dbReference type="PROSITE" id="PS51186">
    <property type="entry name" value="GNAT"/>
    <property type="match status" value="1"/>
</dbReference>
<dbReference type="RefSeq" id="WP_003229879.1">
    <property type="nucleotide sequence ID" value="NC_000964.3"/>
</dbReference>
<dbReference type="RefSeq" id="NP_390537.1">
    <property type="nucleotide sequence ID" value="NC_000964.3"/>
</dbReference>
<organism evidence="2">
    <name type="scientific">Bacillus subtilis (strain 168)</name>
    <dbReference type="NCBI Taxonomy" id="224308"/>
    <lineage>
        <taxon>Bacteria</taxon>
        <taxon>Bacillati</taxon>
        <taxon>Bacillota</taxon>
        <taxon>Bacilli</taxon>
        <taxon>Bacillales</taxon>
        <taxon>Bacillaceae</taxon>
        <taxon>Bacillus</taxon>
    </lineage>
</organism>
<dbReference type="AlphaFoldDB" id="A0A6M4JNS4"/>
<dbReference type="InterPro" id="IPR000182">
    <property type="entry name" value="GNAT_dom"/>
</dbReference>
<name>A0A6M4JNS4_BACSU</name>
<dbReference type="PANTHER" id="PTHR43617">
    <property type="entry name" value="L-AMINO ACID N-ACETYLTRANSFERASE"/>
    <property type="match status" value="1"/>
</dbReference>
<dbReference type="Gene3D" id="1.10.287.900">
    <property type="entry name" value="The crystal structure of the spermine/spermidine acetyltransferase from enterococcus faecali"/>
    <property type="match status" value="1"/>
</dbReference>
<dbReference type="InterPro" id="IPR050276">
    <property type="entry name" value="MshD_Acetyltransferase"/>
</dbReference>